<evidence type="ECO:0000256" key="10">
    <source>
        <dbReference type="ARBA" id="ARBA00048107"/>
    </source>
</evidence>
<evidence type="ECO:0000256" key="2">
    <source>
        <dbReference type="ARBA" id="ARBA00011986"/>
    </source>
</evidence>
<dbReference type="SUPFAM" id="SSF50465">
    <property type="entry name" value="EF-Tu/eEF-1alpha/eIF2-gamma C-terminal domain"/>
    <property type="match status" value="1"/>
</dbReference>
<dbReference type="EMBL" id="DRYK01000055">
    <property type="protein sequence ID" value="HHP67970.1"/>
    <property type="molecule type" value="Genomic_DNA"/>
</dbReference>
<dbReference type="FunFam" id="2.40.30.10:FF:000009">
    <property type="entry name" value="Eukaryotic translation initiation factor 2 subunit gamma"/>
    <property type="match status" value="1"/>
</dbReference>
<evidence type="ECO:0000256" key="1">
    <source>
        <dbReference type="ARBA" id="ARBA00005388"/>
    </source>
</evidence>
<dbReference type="PRINTS" id="PR00315">
    <property type="entry name" value="ELONGATNFCT"/>
</dbReference>
<evidence type="ECO:0000259" key="11">
    <source>
        <dbReference type="PROSITE" id="PS51722"/>
    </source>
</evidence>
<proteinExistence type="inferred from homology"/>
<keyword evidence="9" id="KW-0342">GTP-binding</keyword>
<dbReference type="GO" id="GO:0005829">
    <property type="term" value="C:cytosol"/>
    <property type="evidence" value="ECO:0007669"/>
    <property type="project" value="TreeGrafter"/>
</dbReference>
<dbReference type="SUPFAM" id="SSF50447">
    <property type="entry name" value="Translation proteins"/>
    <property type="match status" value="1"/>
</dbReference>
<dbReference type="GO" id="GO:0003743">
    <property type="term" value="F:translation initiation factor activity"/>
    <property type="evidence" value="ECO:0007669"/>
    <property type="project" value="UniProtKB-KW"/>
</dbReference>
<dbReference type="GO" id="GO:0003924">
    <property type="term" value="F:GTPase activity"/>
    <property type="evidence" value="ECO:0007669"/>
    <property type="project" value="InterPro"/>
</dbReference>
<dbReference type="SUPFAM" id="SSF52540">
    <property type="entry name" value="P-loop containing nucleoside triphosphate hydrolases"/>
    <property type="match status" value="1"/>
</dbReference>
<dbReference type="NCBIfam" id="NF003077">
    <property type="entry name" value="PRK04000.1"/>
    <property type="match status" value="1"/>
</dbReference>
<dbReference type="GO" id="GO:0001731">
    <property type="term" value="P:formation of translation preinitiation complex"/>
    <property type="evidence" value="ECO:0007669"/>
    <property type="project" value="TreeGrafter"/>
</dbReference>
<dbReference type="CDD" id="cd15490">
    <property type="entry name" value="eIF2_gamma_III"/>
    <property type="match status" value="1"/>
</dbReference>
<keyword evidence="6" id="KW-0378">Hydrolase</keyword>
<evidence type="ECO:0000256" key="7">
    <source>
        <dbReference type="ARBA" id="ARBA00022842"/>
    </source>
</evidence>
<dbReference type="FunFam" id="2.40.30.10:FF:000075">
    <property type="entry name" value="Translation initiation factor 2 subunit gamma"/>
    <property type="match status" value="1"/>
</dbReference>
<protein>
    <recommendedName>
        <fullName evidence="2">protein-synthesizing GTPase</fullName>
        <ecNumber evidence="2">3.6.5.3</ecNumber>
    </recommendedName>
</protein>
<dbReference type="InterPro" id="IPR022424">
    <property type="entry name" value="TIF2_gsu"/>
</dbReference>
<dbReference type="FunFam" id="3.40.50.300:FF:000065">
    <property type="entry name" value="Eukaryotic translation initiation factor 2 subunit gamma"/>
    <property type="match status" value="1"/>
</dbReference>
<gene>
    <name evidence="12" type="ORF">ENM60_04185</name>
</gene>
<dbReference type="Pfam" id="PF00009">
    <property type="entry name" value="GTP_EFTU"/>
    <property type="match status" value="1"/>
</dbReference>
<dbReference type="EC" id="3.6.5.3" evidence="2"/>
<dbReference type="Gene3D" id="2.40.30.10">
    <property type="entry name" value="Translation factors"/>
    <property type="match status" value="2"/>
</dbReference>
<dbReference type="GO" id="GO:0005525">
    <property type="term" value="F:GTP binding"/>
    <property type="evidence" value="ECO:0007669"/>
    <property type="project" value="UniProtKB-KW"/>
</dbReference>
<dbReference type="PROSITE" id="PS51722">
    <property type="entry name" value="G_TR_2"/>
    <property type="match status" value="1"/>
</dbReference>
<evidence type="ECO:0000256" key="3">
    <source>
        <dbReference type="ARBA" id="ARBA00022540"/>
    </source>
</evidence>
<keyword evidence="3 12" id="KW-0396">Initiation factor</keyword>
<dbReference type="InterPro" id="IPR000795">
    <property type="entry name" value="T_Tr_GTP-bd_dom"/>
</dbReference>
<dbReference type="InterPro" id="IPR009000">
    <property type="entry name" value="Transl_B-barrel_sf"/>
</dbReference>
<evidence type="ECO:0000256" key="6">
    <source>
        <dbReference type="ARBA" id="ARBA00022801"/>
    </source>
</evidence>
<feature type="domain" description="Tr-type G" evidence="11">
    <location>
        <begin position="7"/>
        <end position="203"/>
    </location>
</feature>
<dbReference type="InterPro" id="IPR009001">
    <property type="entry name" value="Transl_elong_EF1A/Init_IF2_C"/>
</dbReference>
<keyword evidence="7" id="KW-0460">Magnesium</keyword>
<dbReference type="CDD" id="cd01888">
    <property type="entry name" value="eIF2_gamma"/>
    <property type="match status" value="1"/>
</dbReference>
<dbReference type="InterPro" id="IPR044127">
    <property type="entry name" value="eIF2g_dom_2"/>
</dbReference>
<comment type="similarity">
    <text evidence="1">Belongs to the TRAFAC class translation factor GTPase superfamily. Classic translation factor GTPase family. EIF2G subfamily.</text>
</comment>
<evidence type="ECO:0000256" key="4">
    <source>
        <dbReference type="ARBA" id="ARBA00022723"/>
    </source>
</evidence>
<evidence type="ECO:0000256" key="9">
    <source>
        <dbReference type="ARBA" id="ARBA00023134"/>
    </source>
</evidence>
<dbReference type="InterPro" id="IPR050543">
    <property type="entry name" value="eIF2G"/>
</dbReference>
<name>A0A7J3XZ61_9CREN</name>
<dbReference type="CDD" id="cd03688">
    <property type="entry name" value="eIF2_gamma_II"/>
    <property type="match status" value="1"/>
</dbReference>
<dbReference type="AlphaFoldDB" id="A0A7J3XZ61"/>
<accession>A0A7J3XZ61</accession>
<keyword evidence="4" id="KW-0479">Metal-binding</keyword>
<dbReference type="GO" id="GO:0046872">
    <property type="term" value="F:metal ion binding"/>
    <property type="evidence" value="ECO:0007669"/>
    <property type="project" value="UniProtKB-KW"/>
</dbReference>
<evidence type="ECO:0000313" key="12">
    <source>
        <dbReference type="EMBL" id="HHP67970.1"/>
    </source>
</evidence>
<comment type="caution">
    <text evidence="12">The sequence shown here is derived from an EMBL/GenBank/DDBJ whole genome shotgun (WGS) entry which is preliminary data.</text>
</comment>
<evidence type="ECO:0000256" key="5">
    <source>
        <dbReference type="ARBA" id="ARBA00022741"/>
    </source>
</evidence>
<dbReference type="PANTHER" id="PTHR42854">
    <property type="entry name" value="EUKARYOTIC TRANSLATION INITIATION FACTOR 2 SUBUNIT 3 FAMILY MEMBER"/>
    <property type="match status" value="1"/>
</dbReference>
<dbReference type="InterPro" id="IPR027417">
    <property type="entry name" value="P-loop_NTPase"/>
</dbReference>
<dbReference type="NCBIfam" id="TIGR03680">
    <property type="entry name" value="eif2g_arch"/>
    <property type="match status" value="1"/>
</dbReference>
<dbReference type="Pfam" id="PF09173">
    <property type="entry name" value="eIF2_C"/>
    <property type="match status" value="1"/>
</dbReference>
<dbReference type="InterPro" id="IPR015256">
    <property type="entry name" value="eIF2g_C"/>
</dbReference>
<dbReference type="PANTHER" id="PTHR42854:SF3">
    <property type="entry name" value="EUKARYOTIC TRANSLATION INITIATION FACTOR 2 SUBUNIT 3-RELATED"/>
    <property type="match status" value="1"/>
</dbReference>
<organism evidence="12">
    <name type="scientific">Thermogladius calderae</name>
    <dbReference type="NCBI Taxonomy" id="1200300"/>
    <lineage>
        <taxon>Archaea</taxon>
        <taxon>Thermoproteota</taxon>
        <taxon>Thermoprotei</taxon>
        <taxon>Desulfurococcales</taxon>
        <taxon>Desulfurococcaceae</taxon>
        <taxon>Thermogladius</taxon>
    </lineage>
</organism>
<evidence type="ECO:0000256" key="8">
    <source>
        <dbReference type="ARBA" id="ARBA00022917"/>
    </source>
</evidence>
<dbReference type="Gene3D" id="3.40.50.300">
    <property type="entry name" value="P-loop containing nucleotide triphosphate hydrolases"/>
    <property type="match status" value="1"/>
</dbReference>
<dbReference type="InterPro" id="IPR044128">
    <property type="entry name" value="eIF2g_GTP-bd"/>
</dbReference>
<reference evidence="12" key="1">
    <citation type="journal article" date="2020" name="mSystems">
        <title>Genome- and Community-Level Interaction Insights into Carbon Utilization and Element Cycling Functions of Hydrothermarchaeota in Hydrothermal Sediment.</title>
        <authorList>
            <person name="Zhou Z."/>
            <person name="Liu Y."/>
            <person name="Xu W."/>
            <person name="Pan J."/>
            <person name="Luo Z.H."/>
            <person name="Li M."/>
        </authorList>
    </citation>
    <scope>NUCLEOTIDE SEQUENCE [LARGE SCALE GENOMIC DNA]</scope>
    <source>
        <strain evidence="12">SpSt-110</strain>
    </source>
</reference>
<keyword evidence="5" id="KW-0547">Nucleotide-binding</keyword>
<comment type="catalytic activity">
    <reaction evidence="10">
        <text>GTP + H2O = GDP + phosphate + H(+)</text>
        <dbReference type="Rhea" id="RHEA:19669"/>
        <dbReference type="ChEBI" id="CHEBI:15377"/>
        <dbReference type="ChEBI" id="CHEBI:15378"/>
        <dbReference type="ChEBI" id="CHEBI:37565"/>
        <dbReference type="ChEBI" id="CHEBI:43474"/>
        <dbReference type="ChEBI" id="CHEBI:58189"/>
        <dbReference type="EC" id="3.6.5.3"/>
    </reaction>
</comment>
<sequence>MPWEDRQPEVNIGVVGHVDHGKTTLVQAITGIWTARHSDEIKRGMTIKLGYADGNIALCDSLEPPDAYTTSQTCPDGSESRLLRRVSFIDAPGHEALMATMLSGSSLMDGAILVIAANEPCPQPQTLEHFSALNIIGVKNVVIVQNKIDVVSRERAVENYKEIKKLVAGSPLESAPVIPVSSLHKVNIDVVLQALYEEIPVPERNLSGDPLMLVARSFEVNRPGTDYREIRGGVVGGSLIQGVLRVGDEIEIVPGAKIPVGKTGFKYQPLITSVEELRFGEMKVREARPGGLLAIGTGLDPSLTKADSLVGSLVGKPGRTPPTVDSLTIRYSMLERVVGIREMGKMPPLQVKEMVVLTIGTAVRVATITRLTKDLIEVELKEPVATWPNSRVALSRRVLGRWRLSGWGIVESVSSKGA</sequence>
<dbReference type="GO" id="GO:0000049">
    <property type="term" value="F:tRNA binding"/>
    <property type="evidence" value="ECO:0007669"/>
    <property type="project" value="InterPro"/>
</dbReference>
<keyword evidence="8" id="KW-0648">Protein biosynthesis</keyword>